<comment type="cofactor">
    <cofactor evidence="1">
        <name>FAD</name>
        <dbReference type="ChEBI" id="CHEBI:57692"/>
    </cofactor>
</comment>
<dbReference type="OrthoDB" id="496749at2759"/>
<dbReference type="InterPro" id="IPR014729">
    <property type="entry name" value="Rossmann-like_a/b/a_fold"/>
</dbReference>
<dbReference type="Pfam" id="PF00875">
    <property type="entry name" value="DNA_photolyase"/>
    <property type="match status" value="1"/>
</dbReference>
<dbReference type="VEuPathDB" id="PlasmoDB:PCOAH_00030280"/>
<organism evidence="15 16">
    <name type="scientific">Plasmodium coatneyi</name>
    <dbReference type="NCBI Taxonomy" id="208452"/>
    <lineage>
        <taxon>Eukaryota</taxon>
        <taxon>Sar</taxon>
        <taxon>Alveolata</taxon>
        <taxon>Apicomplexa</taxon>
        <taxon>Aconoidasida</taxon>
        <taxon>Haemosporida</taxon>
        <taxon>Plasmodiidae</taxon>
        <taxon>Plasmodium</taxon>
    </lineage>
</organism>
<dbReference type="SUPFAM" id="SSF52425">
    <property type="entry name" value="Cryptochrome/photolyase, N-terminal domain"/>
    <property type="match status" value="1"/>
</dbReference>
<keyword evidence="5" id="KW-0285">Flavoprotein</keyword>
<keyword evidence="7" id="KW-0274">FAD</keyword>
<dbReference type="KEGG" id="pcot:PCOAH_00030280"/>
<evidence type="ECO:0000313" key="16">
    <source>
        <dbReference type="Proteomes" id="UP000092716"/>
    </source>
</evidence>
<evidence type="ECO:0000256" key="13">
    <source>
        <dbReference type="SAM" id="MobiDB-lite"/>
    </source>
</evidence>
<evidence type="ECO:0000256" key="5">
    <source>
        <dbReference type="ARBA" id="ARBA00022630"/>
    </source>
</evidence>
<feature type="compositionally biased region" description="Basic and acidic residues" evidence="13">
    <location>
        <begin position="59"/>
        <end position="98"/>
    </location>
</feature>
<evidence type="ECO:0000256" key="3">
    <source>
        <dbReference type="ARBA" id="ARBA00013149"/>
    </source>
</evidence>
<dbReference type="EC" id="4.1.99.3" evidence="3"/>
<feature type="region of interest" description="Disordered" evidence="13">
    <location>
        <begin position="270"/>
        <end position="301"/>
    </location>
</feature>
<comment type="similarity">
    <text evidence="2">Belongs to the DNA photolyase class-2 family.</text>
</comment>
<accession>A0A1B1E1D0</accession>
<keyword evidence="16" id="KW-1185">Reference proteome</keyword>
<evidence type="ECO:0000256" key="2">
    <source>
        <dbReference type="ARBA" id="ARBA00006409"/>
    </source>
</evidence>
<keyword evidence="6" id="KW-0227">DNA damage</keyword>
<feature type="compositionally biased region" description="Basic and acidic residues" evidence="13">
    <location>
        <begin position="130"/>
        <end position="149"/>
    </location>
</feature>
<dbReference type="GeneID" id="30909759"/>
<keyword evidence="10 15" id="KW-0456">Lyase</keyword>
<gene>
    <name evidence="15" type="ORF">PCOAH_00030280</name>
</gene>
<name>A0A1B1E1D0_9APIC</name>
<comment type="catalytic activity">
    <reaction evidence="12">
        <text>cyclobutadipyrimidine (in DNA) = 2 pyrimidine residues (in DNA).</text>
        <dbReference type="EC" id="4.1.99.3"/>
    </reaction>
</comment>
<dbReference type="AlphaFoldDB" id="A0A1B1E1D0"/>
<evidence type="ECO:0000256" key="11">
    <source>
        <dbReference type="ARBA" id="ARBA00031671"/>
    </source>
</evidence>
<dbReference type="GO" id="GO:0003677">
    <property type="term" value="F:DNA binding"/>
    <property type="evidence" value="ECO:0007669"/>
    <property type="project" value="UniProtKB-KW"/>
</dbReference>
<dbReference type="InterPro" id="IPR052219">
    <property type="entry name" value="Photolyase_Class-2"/>
</dbReference>
<feature type="compositionally biased region" description="Basic and acidic residues" evidence="13">
    <location>
        <begin position="285"/>
        <end position="301"/>
    </location>
</feature>
<evidence type="ECO:0000256" key="9">
    <source>
        <dbReference type="ARBA" id="ARBA00023204"/>
    </source>
</evidence>
<feature type="compositionally biased region" description="Polar residues" evidence="13">
    <location>
        <begin position="177"/>
        <end position="214"/>
    </location>
</feature>
<dbReference type="Gene3D" id="1.10.579.10">
    <property type="entry name" value="DNA Cyclobutane Dipyrimidine Photolyase, subunit A, domain 3"/>
    <property type="match status" value="1"/>
</dbReference>
<evidence type="ECO:0000313" key="15">
    <source>
        <dbReference type="EMBL" id="ANQ08649.1"/>
    </source>
</evidence>
<dbReference type="InterPro" id="IPR036134">
    <property type="entry name" value="Crypto/Photolyase_FAD-like_sf"/>
</dbReference>
<evidence type="ECO:0000256" key="7">
    <source>
        <dbReference type="ARBA" id="ARBA00022827"/>
    </source>
</evidence>
<sequence>MNQPGGIMNDQGKGTLLVSERNKEPNVHSEGCPTDPHGETHQKKQPLQQEVPTGNITITEEKEKKKTEDVLKNRTSDVDEGKTNTENAKMNRPERPDSKSANLDEEAFVKKAPSDDPLWIAGEGPASKMDTNKEETSNGEERSKPEKLTKLMQETGGKKGEVTGRSDPVSGKDASLGSKNGSTCTPNGLTQSRGGPPNSSVGFSPNSAPRSTSKWAPKLTSKLAQKSAPKSTLHYAPTVAPHLRQSGPASTLSLNRGKCASLKKVPPWTLHGCRSKTSLPSVHLRGSEDKRKRNPYETSREKKMTILVKRVRCLTSFESGTESSGGADAANPRGSTGDDGGGAVVGPKCSIKGEGTDATNATSNLPNPVNEKKDTLLLLLTRDFRVNDNWSLTYAYEMAKKKGFALIACTCLNRKEKVTNRFIHTKLKVLKNLEHALKQVNIPFYLLPLYMIDEFSEFIKTHQVKVITCDLHVLNEEKAFIKSLSHLCNKRKVKMFQVDSHNIVPMWVTSKVEECSVRTIKPKIQALLPTFLTEYVSIEPFEQNLKFPDPFDIDEVMSKLSVSNTCAEVPNFVLTEKKAQELLSDFCRKVLDKYNVKRNDPNSDAGSVLLPYVNLGVISAQRCVLEVHKHAYSNPSINAVSGKESFSDDFIMRKELADNYCYYNKNYDNFEGGKDWAKESLKKHDADKREYLYDYEDFRSAKTHSDMWNCCQLQLTNEGIMHEFLKVYWAKKILNWSANSQTALKYALQLNNELSIDGKTPSGYVSIMWSIMGVHDQSWNEKNIFGRVRFINSNGCKRNFDLNMFMSKYPKGKENASIVKKIPTITFASYLKKRKNGPTTPLEEPTRKIRSKGPVS</sequence>
<dbReference type="PANTHER" id="PTHR10211">
    <property type="entry name" value="DEOXYRIBODIPYRIMIDINE PHOTOLYASE"/>
    <property type="match status" value="1"/>
</dbReference>
<dbReference type="PANTHER" id="PTHR10211:SF0">
    <property type="entry name" value="DEOXYRIBODIPYRIMIDINE PHOTO-LYASE"/>
    <property type="match status" value="1"/>
</dbReference>
<keyword evidence="9" id="KW-0234">DNA repair</keyword>
<dbReference type="SUPFAM" id="SSF48173">
    <property type="entry name" value="Cryptochrome/photolyase FAD-binding domain"/>
    <property type="match status" value="1"/>
</dbReference>
<dbReference type="Gene3D" id="1.25.40.80">
    <property type="match status" value="1"/>
</dbReference>
<evidence type="ECO:0000256" key="6">
    <source>
        <dbReference type="ARBA" id="ARBA00022763"/>
    </source>
</evidence>
<feature type="domain" description="Photolyase/cryptochrome alpha/beta" evidence="14">
    <location>
        <begin position="374"/>
        <end position="506"/>
    </location>
</feature>
<dbReference type="PROSITE" id="PS51645">
    <property type="entry name" value="PHR_CRY_ALPHA_BETA"/>
    <property type="match status" value="1"/>
</dbReference>
<feature type="region of interest" description="Disordered" evidence="13">
    <location>
        <begin position="834"/>
        <end position="856"/>
    </location>
</feature>
<evidence type="ECO:0000256" key="1">
    <source>
        <dbReference type="ARBA" id="ARBA00001974"/>
    </source>
</evidence>
<feature type="compositionally biased region" description="Polar residues" evidence="13">
    <location>
        <begin position="45"/>
        <end position="55"/>
    </location>
</feature>
<feature type="region of interest" description="Disordered" evidence="13">
    <location>
        <begin position="318"/>
        <end position="346"/>
    </location>
</feature>
<evidence type="ECO:0000256" key="8">
    <source>
        <dbReference type="ARBA" id="ARBA00023125"/>
    </source>
</evidence>
<dbReference type="Proteomes" id="UP000092716">
    <property type="component" value="Chromosome 10"/>
</dbReference>
<dbReference type="GO" id="GO:0000719">
    <property type="term" value="P:photoreactive repair"/>
    <property type="evidence" value="ECO:0007669"/>
    <property type="project" value="TreeGrafter"/>
</dbReference>
<dbReference type="EMBL" id="CP016248">
    <property type="protein sequence ID" value="ANQ08649.1"/>
    <property type="molecule type" value="Genomic_DNA"/>
</dbReference>
<dbReference type="FunFam" id="1.10.579.10:FF:000002">
    <property type="entry name" value="Deoxyribodipyrimidine photolyase"/>
    <property type="match status" value="1"/>
</dbReference>
<evidence type="ECO:0000259" key="14">
    <source>
        <dbReference type="PROSITE" id="PS51645"/>
    </source>
</evidence>
<dbReference type="InterPro" id="IPR036155">
    <property type="entry name" value="Crypto/Photolyase_N_sf"/>
</dbReference>
<dbReference type="GO" id="GO:0003904">
    <property type="term" value="F:deoxyribodipyrimidine photo-lyase activity"/>
    <property type="evidence" value="ECO:0007669"/>
    <property type="project" value="UniProtKB-EC"/>
</dbReference>
<evidence type="ECO:0000256" key="10">
    <source>
        <dbReference type="ARBA" id="ARBA00023239"/>
    </source>
</evidence>
<evidence type="ECO:0000256" key="12">
    <source>
        <dbReference type="ARBA" id="ARBA00033999"/>
    </source>
</evidence>
<protein>
    <recommendedName>
        <fullName evidence="4">Deoxyribodipyrimidine photo-lyase</fullName>
        <ecNumber evidence="3">4.1.99.3</ecNumber>
    </recommendedName>
    <alternativeName>
        <fullName evidence="11">DNA photolyase</fullName>
    </alternativeName>
</protein>
<dbReference type="InterPro" id="IPR006050">
    <property type="entry name" value="DNA_photolyase_N"/>
</dbReference>
<proteinExistence type="inferred from homology"/>
<reference evidence="16" key="1">
    <citation type="submission" date="2016-06" db="EMBL/GenBank/DDBJ databases">
        <title>First high quality genome sequence of Plasmodium coatneyi using continuous long reads from single molecule, real-time sequencing.</title>
        <authorList>
            <person name="Chien J.-T."/>
            <person name="Pakala S.B."/>
            <person name="Geraldo J.A."/>
            <person name="Lapp S.A."/>
            <person name="Barnwell J.W."/>
            <person name="Kissinger J.C."/>
            <person name="Galinski M.R."/>
            <person name="Humphrey J.C."/>
        </authorList>
    </citation>
    <scope>NUCLEOTIDE SEQUENCE [LARGE SCALE GENOMIC DNA]</scope>
    <source>
        <strain evidence="16">Hackeri</strain>
    </source>
</reference>
<keyword evidence="8" id="KW-0238">DNA-binding</keyword>
<evidence type="ECO:0000256" key="4">
    <source>
        <dbReference type="ARBA" id="ARBA00014046"/>
    </source>
</evidence>
<feature type="region of interest" description="Disordered" evidence="13">
    <location>
        <begin position="1"/>
        <end position="231"/>
    </location>
</feature>
<dbReference type="Gene3D" id="3.40.50.620">
    <property type="entry name" value="HUPs"/>
    <property type="match status" value="1"/>
</dbReference>
<dbReference type="RefSeq" id="XP_019915344.1">
    <property type="nucleotide sequence ID" value="XM_020059829.1"/>
</dbReference>